<dbReference type="PROSITE" id="PS50835">
    <property type="entry name" value="IG_LIKE"/>
    <property type="match status" value="1"/>
</dbReference>
<sequence length="387" mass="43083">MVSAFLEFCLCLWHLVDGTDAVTSVMEGESVSLNTGVTEVQNYHLIQWMFGETQIAEINNLIKSSSIYGTDDDKTLKHRLKLDPQTGSLTITHTRTTDSGLYQLILTSGETRSKSFRVTVSGVFGADELKSVMEGDSVTLNPDLTQIKKFYLLEWRFGDSVIARIDEKDISYPSPTEIFRDRLQLDETGSLTIKNMKARLSGLYELQIRHSAGISKGKFNVTVHESPSEAGKADVKSLSVTEGAPVTLQTDVTQLDGDELIVWRFGDKGRLIAKADMEAKSSTLYDTDERFRGRLELDQTGSLTITNTRTTDSGFYTVMISSKKQTSYQRFTVTVSDCTRCCDTFEAAIRLVVAAVVGVAAVAVLVYDIRSTRSEQHRKRFTIKPTE</sequence>
<evidence type="ECO:0000313" key="5">
    <source>
        <dbReference type="Proteomes" id="UP000694700"/>
    </source>
</evidence>
<protein>
    <recommendedName>
        <fullName evidence="3">Ig-like domain-containing protein</fullName>
    </recommendedName>
</protein>
<keyword evidence="1" id="KW-0472">Membrane</keyword>
<dbReference type="PANTHER" id="PTHR21063">
    <property type="entry name" value="LFA-3"/>
    <property type="match status" value="1"/>
</dbReference>
<name>A0A8C2GVU4_CYPCA</name>
<dbReference type="InterPro" id="IPR013783">
    <property type="entry name" value="Ig-like_fold"/>
</dbReference>
<dbReference type="InterPro" id="IPR036179">
    <property type="entry name" value="Ig-like_dom_sf"/>
</dbReference>
<dbReference type="Gene3D" id="2.60.40.10">
    <property type="entry name" value="Immunoglobulins"/>
    <property type="match status" value="3"/>
</dbReference>
<keyword evidence="1" id="KW-0812">Transmembrane</keyword>
<reference evidence="4" key="1">
    <citation type="submission" date="2025-08" db="UniProtKB">
        <authorList>
            <consortium name="Ensembl"/>
        </authorList>
    </citation>
    <scope>IDENTIFICATION</scope>
</reference>
<dbReference type="SMART" id="SM00409">
    <property type="entry name" value="IG"/>
    <property type="match status" value="3"/>
</dbReference>
<dbReference type="InterPro" id="IPR003599">
    <property type="entry name" value="Ig_sub"/>
</dbReference>
<feature type="transmembrane region" description="Helical" evidence="1">
    <location>
        <begin position="347"/>
        <end position="369"/>
    </location>
</feature>
<feature type="chain" id="PRO_5034070818" description="Ig-like domain-containing protein" evidence="2">
    <location>
        <begin position="22"/>
        <end position="387"/>
    </location>
</feature>
<feature type="domain" description="Ig-like" evidence="3">
    <location>
        <begin position="227"/>
        <end position="334"/>
    </location>
</feature>
<evidence type="ECO:0000259" key="3">
    <source>
        <dbReference type="PROSITE" id="PS50835"/>
    </source>
</evidence>
<dbReference type="Proteomes" id="UP000694700">
    <property type="component" value="Unplaced"/>
</dbReference>
<dbReference type="InterPro" id="IPR013106">
    <property type="entry name" value="Ig_V-set"/>
</dbReference>
<evidence type="ECO:0000313" key="4">
    <source>
        <dbReference type="Ensembl" id="ENSCCRP00015121757.1"/>
    </source>
</evidence>
<evidence type="ECO:0000256" key="2">
    <source>
        <dbReference type="SAM" id="SignalP"/>
    </source>
</evidence>
<keyword evidence="2" id="KW-0732">Signal</keyword>
<dbReference type="SUPFAM" id="SSF48726">
    <property type="entry name" value="Immunoglobulin"/>
    <property type="match status" value="3"/>
</dbReference>
<dbReference type="Ensembl" id="ENSCCRT00015125603.1">
    <property type="protein sequence ID" value="ENSCCRP00015121757.1"/>
    <property type="gene ID" value="ENSCCRG00015047839.1"/>
</dbReference>
<accession>A0A8C2GVU4</accession>
<keyword evidence="1" id="KW-1133">Transmembrane helix</keyword>
<dbReference type="InterPro" id="IPR007110">
    <property type="entry name" value="Ig-like_dom"/>
</dbReference>
<feature type="signal peptide" evidence="2">
    <location>
        <begin position="1"/>
        <end position="21"/>
    </location>
</feature>
<dbReference type="Pfam" id="PF07686">
    <property type="entry name" value="V-set"/>
    <property type="match status" value="1"/>
</dbReference>
<organism evidence="4 5">
    <name type="scientific">Cyprinus carpio</name>
    <name type="common">Common carp</name>
    <dbReference type="NCBI Taxonomy" id="7962"/>
    <lineage>
        <taxon>Eukaryota</taxon>
        <taxon>Metazoa</taxon>
        <taxon>Chordata</taxon>
        <taxon>Craniata</taxon>
        <taxon>Vertebrata</taxon>
        <taxon>Euteleostomi</taxon>
        <taxon>Actinopterygii</taxon>
        <taxon>Neopterygii</taxon>
        <taxon>Teleostei</taxon>
        <taxon>Ostariophysi</taxon>
        <taxon>Cypriniformes</taxon>
        <taxon>Cyprinidae</taxon>
        <taxon>Cyprininae</taxon>
        <taxon>Cyprinus</taxon>
    </lineage>
</organism>
<dbReference type="PANTHER" id="PTHR21063:SF4">
    <property type="entry name" value="CD48 ANTIGEN-RELATED"/>
    <property type="match status" value="1"/>
</dbReference>
<dbReference type="AlphaFoldDB" id="A0A8C2GVU4"/>
<evidence type="ECO:0000256" key="1">
    <source>
        <dbReference type="SAM" id="Phobius"/>
    </source>
</evidence>
<proteinExistence type="predicted"/>